<evidence type="ECO:0000259" key="3">
    <source>
        <dbReference type="PROSITE" id="PS51269"/>
    </source>
</evidence>
<dbReference type="AlphaFoldDB" id="A0A7S0GSE3"/>
<feature type="domain" description="COMM" evidence="3">
    <location>
        <begin position="150"/>
        <end position="214"/>
    </location>
</feature>
<protein>
    <recommendedName>
        <fullName evidence="1">COMM domain-containing protein 5</fullName>
    </recommendedName>
</protein>
<evidence type="ECO:0000256" key="2">
    <source>
        <dbReference type="ARBA" id="ARBA00093452"/>
    </source>
</evidence>
<name>A0A7S0GSE3_9EUKA</name>
<dbReference type="PANTHER" id="PTHR15666:SF1">
    <property type="entry name" value="COMM DOMAIN-CONTAINING PROTEIN 5"/>
    <property type="match status" value="1"/>
</dbReference>
<comment type="similarity">
    <text evidence="2">Belongs to the COMM domain-containing protein 5 family.</text>
</comment>
<dbReference type="EMBL" id="HBEM01006387">
    <property type="protein sequence ID" value="CAD8437444.1"/>
    <property type="molecule type" value="Transcribed_RNA"/>
</dbReference>
<dbReference type="InterPro" id="IPR017920">
    <property type="entry name" value="COMM"/>
</dbReference>
<dbReference type="GO" id="GO:0005634">
    <property type="term" value="C:nucleus"/>
    <property type="evidence" value="ECO:0007669"/>
    <property type="project" value="TreeGrafter"/>
</dbReference>
<reference evidence="4" key="1">
    <citation type="submission" date="2021-01" db="EMBL/GenBank/DDBJ databases">
        <authorList>
            <person name="Corre E."/>
            <person name="Pelletier E."/>
            <person name="Niang G."/>
            <person name="Scheremetjew M."/>
            <person name="Finn R."/>
            <person name="Kale V."/>
            <person name="Holt S."/>
            <person name="Cochrane G."/>
            <person name="Meng A."/>
            <person name="Brown T."/>
            <person name="Cohen L."/>
        </authorList>
    </citation>
    <scope>NUCLEOTIDE SEQUENCE</scope>
    <source>
        <strain evidence="4">CCMP2058</strain>
    </source>
</reference>
<dbReference type="PROSITE" id="PS51269">
    <property type="entry name" value="COMM"/>
    <property type="match status" value="1"/>
</dbReference>
<evidence type="ECO:0000256" key="1">
    <source>
        <dbReference type="ARBA" id="ARBA00016556"/>
    </source>
</evidence>
<dbReference type="PANTHER" id="PTHR15666">
    <property type="entry name" value="COMM DOMAIN CONTAINING PROTEIN 5"/>
    <property type="match status" value="1"/>
</dbReference>
<gene>
    <name evidence="4" type="ORF">LAMO00422_LOCUS4465</name>
</gene>
<dbReference type="Pfam" id="PF07258">
    <property type="entry name" value="COMM_domain"/>
    <property type="match status" value="1"/>
</dbReference>
<organism evidence="4">
    <name type="scientific">Amorphochlora amoebiformis</name>
    <dbReference type="NCBI Taxonomy" id="1561963"/>
    <lineage>
        <taxon>Eukaryota</taxon>
        <taxon>Sar</taxon>
        <taxon>Rhizaria</taxon>
        <taxon>Cercozoa</taxon>
        <taxon>Chlorarachniophyceae</taxon>
        <taxon>Amorphochlora</taxon>
    </lineage>
</organism>
<sequence>MALQAKRRGRFGSRTQAQSQNEMWQSVFIERSLVKQVRSMCRTLVEDKVNIPMFKTAIVASVEALTERGLSTRTGESLMDSKLAQGAFVGLCVIFRSAVRQKLEEKVFNRDVGNMMPKEYASILCKAYRSRRAMLSASVSEAASALSLPKIQDVRWRVDVTISTTCLSRVFRPSVLLSLTLTDGKIRTFEVSVEKFNELRYNIAKLLKVTLDLDSHPMLMRDL</sequence>
<evidence type="ECO:0000313" key="4">
    <source>
        <dbReference type="EMBL" id="CAD8437444.1"/>
    </source>
</evidence>
<proteinExistence type="inferred from homology"/>
<dbReference type="InterPro" id="IPR037357">
    <property type="entry name" value="COMMD5"/>
</dbReference>
<accession>A0A7S0GSE3</accession>